<organism evidence="4 5">
    <name type="scientific">Triparma columacea</name>
    <dbReference type="NCBI Taxonomy" id="722753"/>
    <lineage>
        <taxon>Eukaryota</taxon>
        <taxon>Sar</taxon>
        <taxon>Stramenopiles</taxon>
        <taxon>Ochrophyta</taxon>
        <taxon>Bolidophyceae</taxon>
        <taxon>Parmales</taxon>
        <taxon>Triparmaceae</taxon>
        <taxon>Triparma</taxon>
    </lineage>
</organism>
<keyword evidence="5" id="KW-1185">Reference proteome</keyword>
<dbReference type="PANTHER" id="PTHR12096">
    <property type="entry name" value="NUCLEAR PROTEIN SKIP-RELATED"/>
    <property type="match status" value="1"/>
</dbReference>
<evidence type="ECO:0000256" key="1">
    <source>
        <dbReference type="ARBA" id="ARBA00010197"/>
    </source>
</evidence>
<reference evidence="5" key="1">
    <citation type="journal article" date="2023" name="Commun. Biol.">
        <title>Genome analysis of Parmales, the sister group of diatoms, reveals the evolutionary specialization of diatoms from phago-mixotrophs to photoautotrophs.</title>
        <authorList>
            <person name="Ban H."/>
            <person name="Sato S."/>
            <person name="Yoshikawa S."/>
            <person name="Yamada K."/>
            <person name="Nakamura Y."/>
            <person name="Ichinomiya M."/>
            <person name="Sato N."/>
            <person name="Blanc-Mathieu R."/>
            <person name="Endo H."/>
            <person name="Kuwata A."/>
            <person name="Ogata H."/>
        </authorList>
    </citation>
    <scope>NUCLEOTIDE SEQUENCE [LARGE SCALE GENOMIC DNA]</scope>
</reference>
<dbReference type="GO" id="GO:0005681">
    <property type="term" value="C:spliceosomal complex"/>
    <property type="evidence" value="ECO:0007669"/>
    <property type="project" value="InterPro"/>
</dbReference>
<dbReference type="InterPro" id="IPR004015">
    <property type="entry name" value="SKI-int_prot_SKIP_SNW-dom"/>
</dbReference>
<dbReference type="EMBL" id="BRYA01000243">
    <property type="protein sequence ID" value="GMI45340.1"/>
    <property type="molecule type" value="Genomic_DNA"/>
</dbReference>
<feature type="compositionally biased region" description="Acidic residues" evidence="2">
    <location>
        <begin position="330"/>
        <end position="350"/>
    </location>
</feature>
<name>A0A9W7LBR5_9STRA</name>
<dbReference type="AlphaFoldDB" id="A0A9W7LBR5"/>
<sequence>MTRTQQARSGLRKGRFVPRSLAAFSDGGAFPEIHVAQFPRNMGNPNWKKATTTNSAGVTSTAIVNIEVGEDGKTSYDSIVKAGSNTGKKVYTSLKDMKANPDSLNVELPSTEAEDEAAARTAAALSIITNQKVAKAKPTSVVALQQATASQKGEDAQFLKYQPDPNAPGYNPNNKERVIKIISAQLDPMEPPKHKHRKVPGGPAEDPVPILHSPPKKLTVEDQQNWKIPPCISNWKNSKGYTIPLDKRLAADGRGIQESTINNNFATLSESLYIAERQAREEVRMRANVQRKLKVGEKERREANLRDLAAQARAERGMGGGGGKRGKPESDDEDDDVGVDVGRDDEEEDSRVEQTSKQQPPKPPTTEDVAMQQRDRLRAERKKEREREMRLENLKGGKKQKLNEERDISEKIALGIHTGDGAKGGVDQRLYNQTGGLDSGFGEDDAYSNVYSKALFERQDATASIYRPTRGEMEVNQDEEYDKLKEGGEKRFRPDKGFKGTDTGGQRIQRDGPVQFEKS</sequence>
<accession>A0A9W7LBR5</accession>
<comment type="caution">
    <text evidence="4">The sequence shown here is derived from an EMBL/GenBank/DDBJ whole genome shotgun (WGS) entry which is preliminary data.</text>
</comment>
<comment type="similarity">
    <text evidence="1">Belongs to the SNW family.</text>
</comment>
<dbReference type="GO" id="GO:0000398">
    <property type="term" value="P:mRNA splicing, via spliceosome"/>
    <property type="evidence" value="ECO:0007669"/>
    <property type="project" value="InterPro"/>
</dbReference>
<gene>
    <name evidence="4" type="ORF">TrCOL_g3614</name>
</gene>
<protein>
    <recommendedName>
        <fullName evidence="3">SKI-interacting protein SKIP SNW domain-containing protein</fullName>
    </recommendedName>
</protein>
<evidence type="ECO:0000259" key="3">
    <source>
        <dbReference type="Pfam" id="PF02731"/>
    </source>
</evidence>
<feature type="region of interest" description="Disordered" evidence="2">
    <location>
        <begin position="189"/>
        <end position="208"/>
    </location>
</feature>
<dbReference type="OrthoDB" id="666364at2759"/>
<evidence type="ECO:0000313" key="4">
    <source>
        <dbReference type="EMBL" id="GMI45340.1"/>
    </source>
</evidence>
<feature type="region of interest" description="Disordered" evidence="2">
    <location>
        <begin position="471"/>
        <end position="519"/>
    </location>
</feature>
<dbReference type="InterPro" id="IPR017862">
    <property type="entry name" value="SKI-int_prot_SKIP"/>
</dbReference>
<dbReference type="Proteomes" id="UP001165065">
    <property type="component" value="Unassembled WGS sequence"/>
</dbReference>
<evidence type="ECO:0000256" key="2">
    <source>
        <dbReference type="SAM" id="MobiDB-lite"/>
    </source>
</evidence>
<feature type="region of interest" description="Disordered" evidence="2">
    <location>
        <begin position="297"/>
        <end position="405"/>
    </location>
</feature>
<feature type="domain" description="SKI-interacting protein SKIP SNW" evidence="3">
    <location>
        <begin position="157"/>
        <end position="316"/>
    </location>
</feature>
<dbReference type="Pfam" id="PF02731">
    <property type="entry name" value="SKIP_SNW"/>
    <property type="match status" value="1"/>
</dbReference>
<feature type="compositionally biased region" description="Basic and acidic residues" evidence="2">
    <location>
        <begin position="373"/>
        <end position="405"/>
    </location>
</feature>
<feature type="compositionally biased region" description="Basic and acidic residues" evidence="2">
    <location>
        <begin position="482"/>
        <end position="499"/>
    </location>
</feature>
<evidence type="ECO:0000313" key="5">
    <source>
        <dbReference type="Proteomes" id="UP001165065"/>
    </source>
</evidence>
<proteinExistence type="inferred from homology"/>